<dbReference type="RefSeq" id="WP_070066637.1">
    <property type="nucleotide sequence ID" value="NZ_MJUW02000053.1"/>
</dbReference>
<accession>A0A1V6M1A7</accession>
<dbReference type="EMBL" id="MJUW02000053">
    <property type="protein sequence ID" value="OQD46194.1"/>
    <property type="molecule type" value="Genomic_DNA"/>
</dbReference>
<protein>
    <submittedName>
        <fullName evidence="2">Uncharacterized protein</fullName>
    </submittedName>
</protein>
<reference evidence="2 3" key="1">
    <citation type="journal article" date="2016" name="Genome Announc.">
        <title>Draft Genome Sequence of the Anaerobic Ammonium-Oxidizing Bacterium 'Candidatus Brocadia sp. 40'.</title>
        <authorList>
            <person name="Ali M."/>
            <person name="Haroon M.F."/>
            <person name="Narita Y."/>
            <person name="Zhang L."/>
            <person name="Rangel Shaw D."/>
            <person name="Okabe S."/>
            <person name="Saikaly P.E."/>
        </authorList>
    </citation>
    <scope>NUCLEOTIDE SEQUENCE [LARGE SCALE GENOMIC DNA]</scope>
    <source>
        <strain evidence="2 3">40</strain>
    </source>
</reference>
<feature type="signal peptide" evidence="1">
    <location>
        <begin position="1"/>
        <end position="23"/>
    </location>
</feature>
<evidence type="ECO:0000313" key="3">
    <source>
        <dbReference type="Proteomes" id="UP000242219"/>
    </source>
</evidence>
<comment type="caution">
    <text evidence="2">The sequence shown here is derived from an EMBL/GenBank/DDBJ whole genome shotgun (WGS) entry which is preliminary data.</text>
</comment>
<gene>
    <name evidence="2" type="ORF">BIY37_04535</name>
</gene>
<evidence type="ECO:0000313" key="2">
    <source>
        <dbReference type="EMBL" id="OQD46194.1"/>
    </source>
</evidence>
<dbReference type="AlphaFoldDB" id="A0A1V6M1A7"/>
<proteinExistence type="predicted"/>
<keyword evidence="3" id="KW-1185">Reference proteome</keyword>
<name>A0A1V6M1A7_9BACT</name>
<organism evidence="2 3">
    <name type="scientific">Candidatus Brocadia sapporoensis</name>
    <dbReference type="NCBI Taxonomy" id="392547"/>
    <lineage>
        <taxon>Bacteria</taxon>
        <taxon>Pseudomonadati</taxon>
        <taxon>Planctomycetota</taxon>
        <taxon>Candidatus Brocadiia</taxon>
        <taxon>Candidatus Brocadiales</taxon>
        <taxon>Candidatus Brocadiaceae</taxon>
        <taxon>Candidatus Brocadia</taxon>
    </lineage>
</organism>
<sequence length="263" mass="28469">MNLVSLIGISGLILLVSSFPAQATPPVHWSQSAVNASISRGGHTEIIVSLNAVKALGNVDLRIVPEIDLYVDVSPSMLSNVKAGDTIPIRISIQADTAAPLGLFDGTIQVREKVTRRGKGKVLARPLPVHVLIREEEGVASVDADGNGVWDYIDQYINDKYPGADNDRLRSASRQYARAIQGGLLNADNKAISLQYAEASDRATECMFFLRPQDADEVLSDLEAIILNTQTRSKAFLMFSEQSAGQIFPSVPFSQRSASCVDE</sequence>
<dbReference type="Proteomes" id="UP000242219">
    <property type="component" value="Unassembled WGS sequence"/>
</dbReference>
<evidence type="ECO:0000256" key="1">
    <source>
        <dbReference type="SAM" id="SignalP"/>
    </source>
</evidence>
<keyword evidence="1" id="KW-0732">Signal</keyword>
<feature type="chain" id="PRO_5010748014" evidence="1">
    <location>
        <begin position="24"/>
        <end position="263"/>
    </location>
</feature>